<evidence type="ECO:0000256" key="8">
    <source>
        <dbReference type="ARBA" id="ARBA00022989"/>
    </source>
</evidence>
<keyword evidence="11 13" id="KW-0472">Membrane</keyword>
<keyword evidence="7 13" id="KW-0812">Transmembrane</keyword>
<accession>A0A1E3VMB6</accession>
<dbReference type="GO" id="GO:0006824">
    <property type="term" value="P:cobalt ion transport"/>
    <property type="evidence" value="ECO:0007669"/>
    <property type="project" value="UniProtKB-KW"/>
</dbReference>
<evidence type="ECO:0000256" key="10">
    <source>
        <dbReference type="ARBA" id="ARBA00023112"/>
    </source>
</evidence>
<comment type="function">
    <text evidence="1">Efflux system for nickel and cobalt.</text>
</comment>
<dbReference type="Proteomes" id="UP000094172">
    <property type="component" value="Unassembled WGS sequence"/>
</dbReference>
<keyword evidence="6" id="KW-0533">Nickel</keyword>
<comment type="similarity">
    <text evidence="13">Belongs to the NiCoT transporter (TC 2.A.52) family.</text>
</comment>
<feature type="compositionally biased region" description="Basic residues" evidence="14">
    <location>
        <begin position="116"/>
        <end position="134"/>
    </location>
</feature>
<comment type="caution">
    <text evidence="15">The sequence shown here is derived from an EMBL/GenBank/DDBJ whole genome shotgun (WGS) entry which is preliminary data.</text>
</comment>
<protein>
    <recommendedName>
        <fullName evidence="13">Nickel/cobalt efflux system</fullName>
    </recommendedName>
</protein>
<dbReference type="GO" id="GO:0015099">
    <property type="term" value="F:nickel cation transmembrane transporter activity"/>
    <property type="evidence" value="ECO:0007669"/>
    <property type="project" value="UniProtKB-UniRule"/>
</dbReference>
<keyword evidence="5" id="KW-1003">Cell membrane</keyword>
<dbReference type="InterPro" id="IPR036259">
    <property type="entry name" value="MFS_trans_sf"/>
</dbReference>
<dbReference type="PANTHER" id="PTHR40659:SF1">
    <property type="entry name" value="NICKEL_COBALT EFFLUX SYSTEM RCNA"/>
    <property type="match status" value="1"/>
</dbReference>
<evidence type="ECO:0000256" key="3">
    <source>
        <dbReference type="ARBA" id="ARBA00022426"/>
    </source>
</evidence>
<evidence type="ECO:0000256" key="7">
    <source>
        <dbReference type="ARBA" id="ARBA00022692"/>
    </source>
</evidence>
<evidence type="ECO:0000313" key="16">
    <source>
        <dbReference type="Proteomes" id="UP000094172"/>
    </source>
</evidence>
<keyword evidence="9" id="KW-0406">Ion transport</keyword>
<evidence type="ECO:0000256" key="5">
    <source>
        <dbReference type="ARBA" id="ARBA00022475"/>
    </source>
</evidence>
<keyword evidence="12" id="KW-0170">Cobalt</keyword>
<feature type="transmembrane region" description="Helical" evidence="13">
    <location>
        <begin position="275"/>
        <end position="293"/>
    </location>
</feature>
<dbReference type="InterPro" id="IPR011541">
    <property type="entry name" value="Ni/Co_transpt_high_affinity"/>
</dbReference>
<name>A0A1E3VMB6_9HYPH</name>
<evidence type="ECO:0000256" key="4">
    <source>
        <dbReference type="ARBA" id="ARBA00022448"/>
    </source>
</evidence>
<feature type="transmembrane region" description="Helical" evidence="13">
    <location>
        <begin position="199"/>
        <end position="224"/>
    </location>
</feature>
<dbReference type="PANTHER" id="PTHR40659">
    <property type="entry name" value="NICKEL/COBALT EFFLUX SYSTEM RCNA"/>
    <property type="match status" value="1"/>
</dbReference>
<keyword evidence="3" id="KW-0171">Cobalt transport</keyword>
<feature type="transmembrane region" description="Helical" evidence="13">
    <location>
        <begin position="90"/>
        <end position="107"/>
    </location>
</feature>
<keyword evidence="4 13" id="KW-0813">Transport</keyword>
<keyword evidence="8 13" id="KW-1133">Transmembrane helix</keyword>
<feature type="compositionally biased region" description="Basic and acidic residues" evidence="14">
    <location>
        <begin position="135"/>
        <end position="165"/>
    </location>
</feature>
<feature type="transmembrane region" description="Helical" evidence="13">
    <location>
        <begin position="6"/>
        <end position="30"/>
    </location>
</feature>
<evidence type="ECO:0000256" key="11">
    <source>
        <dbReference type="ARBA" id="ARBA00023136"/>
    </source>
</evidence>
<evidence type="ECO:0000256" key="13">
    <source>
        <dbReference type="RuleBase" id="RU362101"/>
    </source>
</evidence>
<organism evidence="15 16">
    <name type="scientific">Methyloceanibacter stevinii</name>
    <dbReference type="NCBI Taxonomy" id="1774970"/>
    <lineage>
        <taxon>Bacteria</taxon>
        <taxon>Pseudomonadati</taxon>
        <taxon>Pseudomonadota</taxon>
        <taxon>Alphaproteobacteria</taxon>
        <taxon>Hyphomicrobiales</taxon>
        <taxon>Hyphomicrobiaceae</taxon>
        <taxon>Methyloceanibacter</taxon>
    </lineage>
</organism>
<dbReference type="InterPro" id="IPR051224">
    <property type="entry name" value="NiCoT_RcnA"/>
</dbReference>
<dbReference type="GO" id="GO:0046583">
    <property type="term" value="F:monoatomic cation efflux transmembrane transporter activity"/>
    <property type="evidence" value="ECO:0007669"/>
    <property type="project" value="TreeGrafter"/>
</dbReference>
<dbReference type="GO" id="GO:0005886">
    <property type="term" value="C:plasma membrane"/>
    <property type="evidence" value="ECO:0007669"/>
    <property type="project" value="UniProtKB-SubCell"/>
</dbReference>
<feature type="transmembrane region" description="Helical" evidence="13">
    <location>
        <begin position="230"/>
        <end position="254"/>
    </location>
</feature>
<dbReference type="STRING" id="1774970.AUC70_08635"/>
<evidence type="ECO:0000256" key="6">
    <source>
        <dbReference type="ARBA" id="ARBA00022596"/>
    </source>
</evidence>
<dbReference type="Pfam" id="PF03824">
    <property type="entry name" value="NicO"/>
    <property type="match status" value="1"/>
</dbReference>
<feature type="transmembrane region" description="Helical" evidence="13">
    <location>
        <begin position="53"/>
        <end position="78"/>
    </location>
</feature>
<dbReference type="NCBIfam" id="NF007454">
    <property type="entry name" value="PRK10019.1"/>
    <property type="match status" value="1"/>
</dbReference>
<keyword evidence="10" id="KW-0921">Nickel transport</keyword>
<keyword evidence="16" id="KW-1185">Reference proteome</keyword>
<comment type="subcellular location">
    <subcellularLocation>
        <location evidence="2 13">Cell membrane</location>
        <topology evidence="2 13">Multi-pass membrane protein</topology>
    </subcellularLocation>
</comment>
<feature type="region of interest" description="Disordered" evidence="14">
    <location>
        <begin position="116"/>
        <end position="165"/>
    </location>
</feature>
<evidence type="ECO:0000313" key="15">
    <source>
        <dbReference type="EMBL" id="ODR94670.1"/>
    </source>
</evidence>
<proteinExistence type="inferred from homology"/>
<evidence type="ECO:0000256" key="1">
    <source>
        <dbReference type="ARBA" id="ARBA00002510"/>
    </source>
</evidence>
<dbReference type="EMBL" id="LPWE01000012">
    <property type="protein sequence ID" value="ODR94670.1"/>
    <property type="molecule type" value="Genomic_DNA"/>
</dbReference>
<evidence type="ECO:0000256" key="14">
    <source>
        <dbReference type="SAM" id="MobiDB-lite"/>
    </source>
</evidence>
<gene>
    <name evidence="15" type="ORF">AUC70_08635</name>
</gene>
<dbReference type="AlphaFoldDB" id="A0A1E3VMB6"/>
<dbReference type="GO" id="GO:0032025">
    <property type="term" value="P:response to cobalt ion"/>
    <property type="evidence" value="ECO:0007669"/>
    <property type="project" value="TreeGrafter"/>
</dbReference>
<reference evidence="15 16" key="1">
    <citation type="journal article" date="2016" name="Environ. Microbiol.">
        <title>New Methyloceanibacter diversity from North Sea sediments includes methanotroph containing solely the soluble methane monooxygenase.</title>
        <authorList>
            <person name="Vekeman B."/>
            <person name="Kerckhof F.M."/>
            <person name="Cremers G."/>
            <person name="de Vos P."/>
            <person name="Vandamme P."/>
            <person name="Boon N."/>
            <person name="Op den Camp H.J."/>
            <person name="Heylen K."/>
        </authorList>
    </citation>
    <scope>NUCLEOTIDE SEQUENCE [LARGE SCALE GENOMIC DNA]</scope>
    <source>
        <strain evidence="15 16">R-67176</strain>
    </source>
</reference>
<dbReference type="SUPFAM" id="SSF103473">
    <property type="entry name" value="MFS general substrate transporter"/>
    <property type="match status" value="1"/>
</dbReference>
<evidence type="ECO:0000256" key="9">
    <source>
        <dbReference type="ARBA" id="ARBA00023065"/>
    </source>
</evidence>
<sequence>MTLTDLIAGGGANPLLLIAMAFLLGAFHGLEPGHSKTMMAAYIIAIRGTIPQAILLGVSAAISHSLIVWVLAILGLLYGDELIGEQMEPYFMIASGVIIACIGLWIFRQSMQARAAGHHHDHAHGHRPHSHAHNHQHDHVHPHEHGNSHHDHTHILGGTHDHDRPAREKPEFMDAHAMAHAREIEARIGSGRTSTWQTILFGLSGGLIPCPAAITVLLLCIQLGQFMLGIGLVASFSIGLAVTLVAIGVVAAVGMRYVSKKGSSRFDAILKKAPYISATFIGLIGLFMIYSGWAHLHGHDGDGESDAAPHHETL</sequence>
<dbReference type="RefSeq" id="WP_069445028.1">
    <property type="nucleotide sequence ID" value="NZ_LPWE01000012.1"/>
</dbReference>
<evidence type="ECO:0000256" key="12">
    <source>
        <dbReference type="ARBA" id="ARBA00023285"/>
    </source>
</evidence>
<dbReference type="GO" id="GO:0010045">
    <property type="term" value="P:response to nickel cation"/>
    <property type="evidence" value="ECO:0007669"/>
    <property type="project" value="TreeGrafter"/>
</dbReference>
<evidence type="ECO:0000256" key="2">
    <source>
        <dbReference type="ARBA" id="ARBA00004651"/>
    </source>
</evidence>